<keyword evidence="10 15" id="KW-0238">DNA-binding</keyword>
<keyword evidence="4 15" id="KW-0227">DNA damage</keyword>
<feature type="domain" description="UvrD-like helicase C-terminal" evidence="18">
    <location>
        <begin position="490"/>
        <end position="755"/>
    </location>
</feature>
<evidence type="ECO:0000256" key="12">
    <source>
        <dbReference type="ARBA" id="ARBA00023235"/>
    </source>
</evidence>
<dbReference type="GO" id="GO:0009338">
    <property type="term" value="C:exodeoxyribonuclease V complex"/>
    <property type="evidence" value="ECO:0007669"/>
    <property type="project" value="TreeGrafter"/>
</dbReference>
<dbReference type="NCBIfam" id="TIGR00609">
    <property type="entry name" value="recB"/>
    <property type="match status" value="1"/>
</dbReference>
<dbReference type="SUPFAM" id="SSF52980">
    <property type="entry name" value="Restriction endonuclease-like"/>
    <property type="match status" value="1"/>
</dbReference>
<dbReference type="PANTHER" id="PTHR11070:SF23">
    <property type="entry name" value="RECBCD ENZYME SUBUNIT RECB"/>
    <property type="match status" value="1"/>
</dbReference>
<comment type="domain">
    <text evidence="15">The C-terminal domain has nuclease activity and interacts with RecD. It interacts with RecA, facilitating its loading onto ssDNA.</text>
</comment>
<dbReference type="InterPro" id="IPR027417">
    <property type="entry name" value="P-loop_NTPase"/>
</dbReference>
<dbReference type="GO" id="GO:0005524">
    <property type="term" value="F:ATP binding"/>
    <property type="evidence" value="ECO:0007669"/>
    <property type="project" value="UniProtKB-UniRule"/>
</dbReference>
<dbReference type="Pfam" id="PF12705">
    <property type="entry name" value="PDDEXK_1"/>
    <property type="match status" value="1"/>
</dbReference>
<reference evidence="19" key="1">
    <citation type="submission" date="2023-06" db="EMBL/GenBank/DDBJ databases">
        <title>Genomic Diversity of Vibrio spp. and Metagenomic Analysis of Pathogens in Florida Gulf Coastal Waters Following Hurricane Ian.</title>
        <authorList>
            <person name="Brumfield K.D."/>
        </authorList>
    </citation>
    <scope>NUCLEOTIDE SEQUENCE</scope>
    <source>
        <strain evidence="19">WBS2B-138</strain>
    </source>
</reference>
<comment type="miscellaneous">
    <text evidence="15">In the RecBCD complex, RecB has a slow 3'-5' helicase, an exonuclease activity and loads RecA onto ssDNA, RecD has a fast 5'-3' helicase activity, while RecC stimulates the ATPase and processivity of the RecB helicase and contributes to recognition of the Chi site.</text>
</comment>
<keyword evidence="11 15" id="KW-0234">DNA repair</keyword>
<name>A0AAW8PZA6_VIBPH</name>
<comment type="function">
    <text evidence="15">A helicase/nuclease that prepares dsDNA breaks (DSB) for recombinational DNA repair. Binds to DSBs and unwinds DNA via a highly rapid and processive ATP-dependent bidirectional helicase activity. Unwinds dsDNA until it encounters a Chi (crossover hotspot instigator) sequence from the 3' direction. Cuts ssDNA a few nucleotides 3' to the Chi site. The properties and activities of the enzyme are changed at Chi. The Chi-altered holoenzyme produces a long 3'-ssDNA overhang and facilitates RecA-binding to the ssDNA for homologous DNA recombination and repair. Holoenzyme degrades any linearized DNA that is unable to undergo homologous recombination. In the holoenzyme this subunit contributes ATPase, 3'-5' helicase, exonuclease activity and loads RecA onto ssDNA.</text>
</comment>
<dbReference type="RefSeq" id="WP_311020509.1">
    <property type="nucleotide sequence ID" value="NZ_JAUHGG010000003.1"/>
</dbReference>
<comment type="catalytic activity">
    <reaction evidence="13 15">
        <text>Couples ATP hydrolysis with the unwinding of duplex DNA by translocating in the 3'-5' direction.</text>
        <dbReference type="EC" id="5.6.2.4"/>
    </reaction>
</comment>
<keyword evidence="9 15" id="KW-0460">Magnesium</keyword>
<gene>
    <name evidence="15 19" type="primary">recB</name>
    <name evidence="19" type="ORF">QX249_13070</name>
</gene>
<evidence type="ECO:0000256" key="8">
    <source>
        <dbReference type="ARBA" id="ARBA00022840"/>
    </source>
</evidence>
<evidence type="ECO:0000256" key="5">
    <source>
        <dbReference type="ARBA" id="ARBA00022801"/>
    </source>
</evidence>
<evidence type="ECO:0000259" key="17">
    <source>
        <dbReference type="PROSITE" id="PS51198"/>
    </source>
</evidence>
<evidence type="ECO:0000259" key="18">
    <source>
        <dbReference type="PROSITE" id="PS51217"/>
    </source>
</evidence>
<dbReference type="GO" id="GO:0008854">
    <property type="term" value="F:exodeoxyribonuclease V activity"/>
    <property type="evidence" value="ECO:0007669"/>
    <property type="project" value="UniProtKB-EC"/>
</dbReference>
<dbReference type="InterPro" id="IPR004586">
    <property type="entry name" value="RecB"/>
</dbReference>
<dbReference type="HAMAP" id="MF_01485">
    <property type="entry name" value="RecB"/>
    <property type="match status" value="1"/>
</dbReference>
<keyword evidence="3 15" id="KW-0547">Nucleotide-binding</keyword>
<feature type="binding site" evidence="15">
    <location>
        <position position="1088"/>
    </location>
    <ligand>
        <name>Mg(2+)</name>
        <dbReference type="ChEBI" id="CHEBI:18420"/>
    </ligand>
</feature>
<keyword evidence="6 15" id="KW-0347">Helicase</keyword>
<comment type="catalytic activity">
    <reaction evidence="15">
        <text>Exonucleolytic cleavage (in the presence of ATP) in either 5'- to 3'- or 3'- to 5'-direction to yield 5'-phosphooligonucleotides.</text>
        <dbReference type="EC" id="3.1.11.5"/>
    </reaction>
</comment>
<dbReference type="GO" id="GO:0000724">
    <property type="term" value="P:double-strand break repair via homologous recombination"/>
    <property type="evidence" value="ECO:0007669"/>
    <property type="project" value="UniProtKB-UniRule"/>
</dbReference>
<dbReference type="Proteomes" id="UP001253193">
    <property type="component" value="Unassembled WGS sequence"/>
</dbReference>
<evidence type="ECO:0000256" key="13">
    <source>
        <dbReference type="ARBA" id="ARBA00034617"/>
    </source>
</evidence>
<proteinExistence type="inferred from homology"/>
<evidence type="ECO:0000256" key="15">
    <source>
        <dbReference type="HAMAP-Rule" id="MF_01485"/>
    </source>
</evidence>
<feature type="binding site" evidence="16">
    <location>
        <begin position="27"/>
        <end position="34"/>
    </location>
    <ligand>
        <name>ATP</name>
        <dbReference type="ChEBI" id="CHEBI:30616"/>
    </ligand>
</feature>
<dbReference type="AlphaFoldDB" id="A0AAW8PZA6"/>
<dbReference type="Pfam" id="PF13361">
    <property type="entry name" value="UvrD_C"/>
    <property type="match status" value="2"/>
</dbReference>
<dbReference type="GO" id="GO:0043138">
    <property type="term" value="F:3'-5' DNA helicase activity"/>
    <property type="evidence" value="ECO:0007669"/>
    <property type="project" value="UniProtKB-UniRule"/>
</dbReference>
<comment type="similarity">
    <text evidence="15">Belongs to the helicase family. UvrD subfamily.</text>
</comment>
<keyword evidence="1 15" id="KW-0540">Nuclease</keyword>
<dbReference type="Gene3D" id="3.40.50.300">
    <property type="entry name" value="P-loop containing nucleotide triphosphate hydrolases"/>
    <property type="match status" value="2"/>
</dbReference>
<dbReference type="SUPFAM" id="SSF52540">
    <property type="entry name" value="P-loop containing nucleoside triphosphate hydrolases"/>
    <property type="match status" value="1"/>
</dbReference>
<keyword evidence="7 15" id="KW-0269">Exonuclease</keyword>
<dbReference type="InterPro" id="IPR011604">
    <property type="entry name" value="PDDEXK-like_dom_sf"/>
</dbReference>
<evidence type="ECO:0000256" key="9">
    <source>
        <dbReference type="ARBA" id="ARBA00022842"/>
    </source>
</evidence>
<keyword evidence="8 15" id="KW-0067">ATP-binding</keyword>
<accession>A0AAW8PZA6</accession>
<feature type="binding site" evidence="15">
    <location>
        <position position="1075"/>
    </location>
    <ligand>
        <name>Mg(2+)</name>
        <dbReference type="ChEBI" id="CHEBI:18420"/>
    </ligand>
</feature>
<dbReference type="PANTHER" id="PTHR11070">
    <property type="entry name" value="UVRD / RECB / PCRA DNA HELICASE FAMILY MEMBER"/>
    <property type="match status" value="1"/>
</dbReference>
<dbReference type="EC" id="5.6.2.4" evidence="15"/>
<dbReference type="InterPro" id="IPR011335">
    <property type="entry name" value="Restrct_endonuc-II-like"/>
</dbReference>
<dbReference type="InterPro" id="IPR014016">
    <property type="entry name" value="UvrD-like_ATP-bd"/>
</dbReference>
<evidence type="ECO:0000313" key="19">
    <source>
        <dbReference type="EMBL" id="MDS1821598.1"/>
    </source>
</evidence>
<evidence type="ECO:0000256" key="16">
    <source>
        <dbReference type="PROSITE-ProRule" id="PRU00560"/>
    </source>
</evidence>
<evidence type="ECO:0000256" key="1">
    <source>
        <dbReference type="ARBA" id="ARBA00022722"/>
    </source>
</evidence>
<comment type="caution">
    <text evidence="19">The sequence shown here is derived from an EMBL/GenBank/DDBJ whole genome shotgun (WGS) entry which is preliminary data.</text>
</comment>
<evidence type="ECO:0000256" key="2">
    <source>
        <dbReference type="ARBA" id="ARBA00022723"/>
    </source>
</evidence>
<dbReference type="Pfam" id="PF00580">
    <property type="entry name" value="UvrD-helicase"/>
    <property type="match status" value="1"/>
</dbReference>
<evidence type="ECO:0000256" key="11">
    <source>
        <dbReference type="ARBA" id="ARBA00023204"/>
    </source>
</evidence>
<sequence>MTEKEKTPVESLNPLSFPLYGARLIEASAGTGKTFTICSLYLRLLLGHGAEDSRHQYPLTVDQILVVTFTEAATEELRSRIRTRIKEARYAFLKGSSNDPLLSSLLSDTINHELAAELLLQAERQMDEAAVFTIHGFCQRMLVNSAFESGSLFETSFLTDESKLRQQVVSDYWRIRFNNLPSEVSSIIRSEWKNPAALLKDINSYLSGAPVYIKGTRLSGDIIEAHDVNIDRINELKKSWLDHKSQILDAFDSSDVNRRSYTKKSLPEWISKVTQWAETETTDYSCPAQLEKFRAKTLQEKSKNSPPELAIFNNIEDFYQSPIGLTEGIMKDAIEQCRTLLKEAKERIYVLAFDDLLTQLSDALKGEQGKVLGKRIREMYPIAMIDEFQDTDPLQYNIFSSIYRTRLCQSVDIRDSGIFMIGDPKQAIYGFRGADIFTYIKARREVNSHFTLSTNWRSTSRMINAVNSVFMHSPSPFIYNDDIEFRPALFSDKSTENAWVKDGNPSPAITMWLDKSKAEISSKKDYVETMTEATVQQIKELLTDESIEVKKGESTRRVKAGDIAILVRTSDEAKVVRAKLSEQNIQSVYLSNRESVFSTMEAHDILRILVAMSDPTNDRVLKPALATHLLGEDAESLVEIEHNEHKLEDIVLEFSEYSRIWEKKGVMPALRQILITRKISERLLRGVEGERKVADFLHVCELLQEESQKTQSKHGLIRWLTEKIEEPDGNAEEQQVRLESESDLVKVITIHKSKGLEYNFVFLPFLTKYRESDKSLYHDETKSQTVLDTKKSDFSKSRAEKERLAEDLRLLYVGLTRAVYGLWIGLTPIADGRKKTGNTGVHKSAIGWLLQKGTISDAQGLIDFTNELENSCDDIFVCPPPLISDTRYEIDNLNQIEIVARTNKRNISENWYVTSFSALSANSHRHKHVSAEFTFEEEQEEVEVPELDIFSFHKGAKAGTFLHTVFENIDYSKPNSLENEEVIKELLFLEGYEIEWTPVVKKLTEDILTKPMTSEKIELQKVTSSKLLCEMEFAFPIKNLNATKLANLAKKHDPISKDMDLNFFDVSGMLKGFIDLTFEYEGKYYVLDWKSNHLGDNHDAYTIDALIEAMQDHRYDLQYQIYSLALHKYLKTRVKDYSYNEHFGGVLYVFLRGVNSDNNNGIYFARPSEEFLNGLTDLFKGEDA</sequence>
<comment type="subunit">
    <text evidence="15">Heterotrimer of RecB, RecC and RecD. All subunits contribute to DNA-binding. Interacts with RecA.</text>
</comment>
<keyword evidence="12 15" id="KW-0413">Isomerase</keyword>
<comment type="cofactor">
    <cofactor evidence="15">
        <name>Mg(2+)</name>
        <dbReference type="ChEBI" id="CHEBI:18420"/>
    </cofactor>
    <text evidence="15">Binds 1 Mg(2+) ion per subunit.</text>
</comment>
<dbReference type="Gene3D" id="1.10.3170.10">
    <property type="entry name" value="Recbcd, chain B, domain 2"/>
    <property type="match status" value="1"/>
</dbReference>
<evidence type="ECO:0000256" key="14">
    <source>
        <dbReference type="ARBA" id="ARBA00048988"/>
    </source>
</evidence>
<dbReference type="PROSITE" id="PS51217">
    <property type="entry name" value="UVRD_HELICASE_CTER"/>
    <property type="match status" value="1"/>
</dbReference>
<evidence type="ECO:0000313" key="20">
    <source>
        <dbReference type="Proteomes" id="UP001253193"/>
    </source>
</evidence>
<comment type="domain">
    <text evidence="15">The N-terminal DNA-binding domain is a ssDNA-dependent ATPase and has ATP-dependent 3'-5' helicase function. This domain interacts with RecC.</text>
</comment>
<keyword evidence="5 15" id="KW-0378">Hydrolase</keyword>
<dbReference type="InterPro" id="IPR038726">
    <property type="entry name" value="PDDEXK_AddAB-type"/>
</dbReference>
<feature type="region of interest" description="DNA-binding and helicase activity, interacts with RecC" evidence="15">
    <location>
        <begin position="1"/>
        <end position="894"/>
    </location>
</feature>
<dbReference type="CDD" id="cd22352">
    <property type="entry name" value="RecB_C-like"/>
    <property type="match status" value="1"/>
</dbReference>
<dbReference type="GO" id="GO:0003677">
    <property type="term" value="F:DNA binding"/>
    <property type="evidence" value="ECO:0007669"/>
    <property type="project" value="UniProtKB-UniRule"/>
</dbReference>
<feature type="region of interest" description="Nuclease activity, interacts with RecD and RecA" evidence="15">
    <location>
        <begin position="910"/>
        <end position="1184"/>
    </location>
</feature>
<evidence type="ECO:0000256" key="10">
    <source>
        <dbReference type="ARBA" id="ARBA00023125"/>
    </source>
</evidence>
<evidence type="ECO:0000256" key="6">
    <source>
        <dbReference type="ARBA" id="ARBA00022806"/>
    </source>
</evidence>
<feature type="domain" description="UvrD-like helicase ATP-binding" evidence="17">
    <location>
        <begin position="6"/>
        <end position="459"/>
    </location>
</feature>
<evidence type="ECO:0000256" key="4">
    <source>
        <dbReference type="ARBA" id="ARBA00022763"/>
    </source>
</evidence>
<dbReference type="GO" id="GO:0005829">
    <property type="term" value="C:cytosol"/>
    <property type="evidence" value="ECO:0007669"/>
    <property type="project" value="TreeGrafter"/>
</dbReference>
<dbReference type="GO" id="GO:0000287">
    <property type="term" value="F:magnesium ion binding"/>
    <property type="evidence" value="ECO:0007669"/>
    <property type="project" value="UniProtKB-UniRule"/>
</dbReference>
<dbReference type="Gene3D" id="3.90.320.10">
    <property type="match status" value="1"/>
</dbReference>
<evidence type="ECO:0000256" key="3">
    <source>
        <dbReference type="ARBA" id="ARBA00022741"/>
    </source>
</evidence>
<dbReference type="InterPro" id="IPR000212">
    <property type="entry name" value="DNA_helicase_UvrD/REP"/>
</dbReference>
<feature type="binding site" evidence="15">
    <location>
        <position position="963"/>
    </location>
    <ligand>
        <name>Mg(2+)</name>
        <dbReference type="ChEBI" id="CHEBI:18420"/>
    </ligand>
</feature>
<protein>
    <recommendedName>
        <fullName evidence="15">RecBCD enzyme subunit RecB</fullName>
        <ecNumber evidence="15">3.1.11.5</ecNumber>
        <ecNumber evidence="15">5.6.2.4</ecNumber>
    </recommendedName>
    <alternativeName>
        <fullName evidence="15">DNA 3'-5' helicase subunit RecB</fullName>
    </alternativeName>
    <alternativeName>
        <fullName evidence="15">Exonuclease V subunit RecB</fullName>
        <shortName evidence="15">ExoV subunit RecB</shortName>
    </alternativeName>
    <alternativeName>
        <fullName evidence="15">Helicase/nuclease RecBCD subunit RecB</fullName>
    </alternativeName>
</protein>
<feature type="active site" description="For nuclease activity" evidence="15">
    <location>
        <position position="1088"/>
    </location>
</feature>
<evidence type="ECO:0000256" key="7">
    <source>
        <dbReference type="ARBA" id="ARBA00022839"/>
    </source>
</evidence>
<dbReference type="Gene3D" id="1.10.486.10">
    <property type="entry name" value="PCRA, domain 4"/>
    <property type="match status" value="1"/>
</dbReference>
<comment type="catalytic activity">
    <reaction evidence="14 15">
        <text>ATP + H2O = ADP + phosphate + H(+)</text>
        <dbReference type="Rhea" id="RHEA:13065"/>
        <dbReference type="ChEBI" id="CHEBI:15377"/>
        <dbReference type="ChEBI" id="CHEBI:15378"/>
        <dbReference type="ChEBI" id="CHEBI:30616"/>
        <dbReference type="ChEBI" id="CHEBI:43474"/>
        <dbReference type="ChEBI" id="CHEBI:456216"/>
        <dbReference type="EC" id="5.6.2.4"/>
    </reaction>
</comment>
<dbReference type="PROSITE" id="PS51198">
    <property type="entry name" value="UVRD_HELICASE_ATP_BIND"/>
    <property type="match status" value="1"/>
</dbReference>
<dbReference type="InterPro" id="IPR014017">
    <property type="entry name" value="DNA_helicase_UvrD-like_C"/>
</dbReference>
<keyword evidence="2 15" id="KW-0479">Metal-binding</keyword>
<organism evidence="19 20">
    <name type="scientific">Vibrio parahaemolyticus</name>
    <dbReference type="NCBI Taxonomy" id="670"/>
    <lineage>
        <taxon>Bacteria</taxon>
        <taxon>Pseudomonadati</taxon>
        <taxon>Pseudomonadota</taxon>
        <taxon>Gammaproteobacteria</taxon>
        <taxon>Vibrionales</taxon>
        <taxon>Vibrionaceae</taxon>
        <taxon>Vibrio</taxon>
    </lineage>
</organism>
<dbReference type="EMBL" id="JAUHGG010000003">
    <property type="protein sequence ID" value="MDS1821598.1"/>
    <property type="molecule type" value="Genomic_DNA"/>
</dbReference>
<dbReference type="EC" id="3.1.11.5" evidence="15"/>